<dbReference type="PANTHER" id="PTHR34204:SF2">
    <property type="entry name" value="RNA-BINDING ASCH DOMAIN PROTEIN"/>
    <property type="match status" value="1"/>
</dbReference>
<protein>
    <submittedName>
        <fullName evidence="2">Uncharacterized protein</fullName>
    </submittedName>
</protein>
<sequence length="266" mass="28648">MYPSLQLPWSAEPSPEETAYREAGLVRTQGTVFLLPPDRQALVESFNAPPRPKTRMSAGAVALCKHFERGGASSEHGRPHPFWPLPKGSNEHKTALAAGVLETVLGNVRWENVLMLHSYVAIYEVRNSRGFGLRWTLNLEAGSSGDMTSAATSPSDLPPAATPTPAATSTVNNDHTPAMTDDKVPSGVATAEKGPGDGEVNGEGEGEGKEKGSCRAGTADIPRRVPRIRRAHPEPGPRVTRCMKQRVQCTLLLLLMLLSSEQLNEQ</sequence>
<evidence type="ECO:0000313" key="2">
    <source>
        <dbReference type="EMBL" id="KAK8007961.1"/>
    </source>
</evidence>
<accession>A0ABR1RBI6</accession>
<evidence type="ECO:0000313" key="3">
    <source>
        <dbReference type="Proteomes" id="UP001396898"/>
    </source>
</evidence>
<gene>
    <name evidence="2" type="ORF">PG991_010512</name>
</gene>
<comment type="caution">
    <text evidence="2">The sequence shown here is derived from an EMBL/GenBank/DDBJ whole genome shotgun (WGS) entry which is preliminary data.</text>
</comment>
<feature type="region of interest" description="Disordered" evidence="1">
    <location>
        <begin position="144"/>
        <end position="238"/>
    </location>
</feature>
<keyword evidence="3" id="KW-1185">Reference proteome</keyword>
<dbReference type="EMBL" id="JAQQWI010000016">
    <property type="protein sequence ID" value="KAK8007961.1"/>
    <property type="molecule type" value="Genomic_DNA"/>
</dbReference>
<evidence type="ECO:0000256" key="1">
    <source>
        <dbReference type="SAM" id="MobiDB-lite"/>
    </source>
</evidence>
<reference evidence="2 3" key="1">
    <citation type="submission" date="2023-01" db="EMBL/GenBank/DDBJ databases">
        <title>Analysis of 21 Apiospora genomes using comparative genomics revels a genus with tremendous synthesis potential of carbohydrate active enzymes and secondary metabolites.</title>
        <authorList>
            <person name="Sorensen T."/>
        </authorList>
    </citation>
    <scope>NUCLEOTIDE SEQUENCE [LARGE SCALE GENOMIC DNA]</scope>
    <source>
        <strain evidence="2 3">CBS 20057</strain>
    </source>
</reference>
<name>A0ABR1RBI6_9PEZI</name>
<dbReference type="Proteomes" id="UP001396898">
    <property type="component" value="Unassembled WGS sequence"/>
</dbReference>
<organism evidence="2 3">
    <name type="scientific">Apiospora marii</name>
    <dbReference type="NCBI Taxonomy" id="335849"/>
    <lineage>
        <taxon>Eukaryota</taxon>
        <taxon>Fungi</taxon>
        <taxon>Dikarya</taxon>
        <taxon>Ascomycota</taxon>
        <taxon>Pezizomycotina</taxon>
        <taxon>Sordariomycetes</taxon>
        <taxon>Xylariomycetidae</taxon>
        <taxon>Amphisphaeriales</taxon>
        <taxon>Apiosporaceae</taxon>
        <taxon>Apiospora</taxon>
    </lineage>
</organism>
<dbReference type="PANTHER" id="PTHR34204">
    <property type="entry name" value="RNA-BINDING ASCH DOMAIN PROTEIN"/>
    <property type="match status" value="1"/>
</dbReference>
<proteinExistence type="predicted"/>